<dbReference type="HOGENOM" id="CLU_2134333_0_0_1"/>
<evidence type="ECO:0000313" key="3">
    <source>
        <dbReference type="Proteomes" id="UP000054538"/>
    </source>
</evidence>
<accession>A0A0D0DJ10</accession>
<gene>
    <name evidence="2" type="ORF">PAXRUDRAFT_823960</name>
</gene>
<proteinExistence type="predicted"/>
<reference evidence="2 3" key="1">
    <citation type="submission" date="2014-04" db="EMBL/GenBank/DDBJ databases">
        <authorList>
            <consortium name="DOE Joint Genome Institute"/>
            <person name="Kuo A."/>
            <person name="Kohler A."/>
            <person name="Jargeat P."/>
            <person name="Nagy L.G."/>
            <person name="Floudas D."/>
            <person name="Copeland A."/>
            <person name="Barry K.W."/>
            <person name="Cichocki N."/>
            <person name="Veneault-Fourrey C."/>
            <person name="LaButti K."/>
            <person name="Lindquist E.A."/>
            <person name="Lipzen A."/>
            <person name="Lundell T."/>
            <person name="Morin E."/>
            <person name="Murat C."/>
            <person name="Sun H."/>
            <person name="Tunlid A."/>
            <person name="Henrissat B."/>
            <person name="Grigoriev I.V."/>
            <person name="Hibbett D.S."/>
            <person name="Martin F."/>
            <person name="Nordberg H.P."/>
            <person name="Cantor M.N."/>
            <person name="Hua S.X."/>
        </authorList>
    </citation>
    <scope>NUCLEOTIDE SEQUENCE [LARGE SCALE GENOMIC DNA]</scope>
    <source>
        <strain evidence="2 3">Ve08.2h10</strain>
    </source>
</reference>
<organism evidence="2 3">
    <name type="scientific">Paxillus rubicundulus Ve08.2h10</name>
    <dbReference type="NCBI Taxonomy" id="930991"/>
    <lineage>
        <taxon>Eukaryota</taxon>
        <taxon>Fungi</taxon>
        <taxon>Dikarya</taxon>
        <taxon>Basidiomycota</taxon>
        <taxon>Agaricomycotina</taxon>
        <taxon>Agaricomycetes</taxon>
        <taxon>Agaricomycetidae</taxon>
        <taxon>Boletales</taxon>
        <taxon>Paxilineae</taxon>
        <taxon>Paxillaceae</taxon>
        <taxon>Paxillus</taxon>
    </lineage>
</organism>
<feature type="compositionally biased region" description="Polar residues" evidence="1">
    <location>
        <begin position="1"/>
        <end position="17"/>
    </location>
</feature>
<dbReference type="InParanoid" id="A0A0D0DJ10"/>
<dbReference type="AlphaFoldDB" id="A0A0D0DJ10"/>
<name>A0A0D0DJ10_9AGAM</name>
<dbReference type="EMBL" id="KN824896">
    <property type="protein sequence ID" value="KIK98352.1"/>
    <property type="molecule type" value="Genomic_DNA"/>
</dbReference>
<keyword evidence="3" id="KW-1185">Reference proteome</keyword>
<evidence type="ECO:0000313" key="2">
    <source>
        <dbReference type="EMBL" id="KIK98352.1"/>
    </source>
</evidence>
<dbReference type="Proteomes" id="UP000054538">
    <property type="component" value="Unassembled WGS sequence"/>
</dbReference>
<sequence length="113" mass="12709">MDGNFYNTSPALSTRGQNRGLYPPIPSKAKLRRESQLSSASRFCSSIYCTFSCHEAHRTRCTFIKLCTCTLLGRSEGPSSLKFILAVYEKLLHIHPASRNQHLNELPGRELHG</sequence>
<protein>
    <submittedName>
        <fullName evidence="2">Unplaced genomic scaffold scaffold_74, whole genome shotgun sequence</fullName>
    </submittedName>
</protein>
<feature type="region of interest" description="Disordered" evidence="1">
    <location>
        <begin position="1"/>
        <end position="26"/>
    </location>
</feature>
<evidence type="ECO:0000256" key="1">
    <source>
        <dbReference type="SAM" id="MobiDB-lite"/>
    </source>
</evidence>
<reference evidence="3" key="2">
    <citation type="submission" date="2015-01" db="EMBL/GenBank/DDBJ databases">
        <title>Evolutionary Origins and Diversification of the Mycorrhizal Mutualists.</title>
        <authorList>
            <consortium name="DOE Joint Genome Institute"/>
            <consortium name="Mycorrhizal Genomics Consortium"/>
            <person name="Kohler A."/>
            <person name="Kuo A."/>
            <person name="Nagy L.G."/>
            <person name="Floudas D."/>
            <person name="Copeland A."/>
            <person name="Barry K.W."/>
            <person name="Cichocki N."/>
            <person name="Veneault-Fourrey C."/>
            <person name="LaButti K."/>
            <person name="Lindquist E.A."/>
            <person name="Lipzen A."/>
            <person name="Lundell T."/>
            <person name="Morin E."/>
            <person name="Murat C."/>
            <person name="Riley R."/>
            <person name="Ohm R."/>
            <person name="Sun H."/>
            <person name="Tunlid A."/>
            <person name="Henrissat B."/>
            <person name="Grigoriev I.V."/>
            <person name="Hibbett D.S."/>
            <person name="Martin F."/>
        </authorList>
    </citation>
    <scope>NUCLEOTIDE SEQUENCE [LARGE SCALE GENOMIC DNA]</scope>
    <source>
        <strain evidence="3">Ve08.2h10</strain>
    </source>
</reference>